<dbReference type="CDD" id="cd00198">
    <property type="entry name" value="vWFA"/>
    <property type="match status" value="1"/>
</dbReference>
<dbReference type="STRING" id="448386.A0A2V3IQR0"/>
<dbReference type="AlphaFoldDB" id="A0A2V3IQR0"/>
<gene>
    <name evidence="3" type="ORF">BWQ96_05779</name>
</gene>
<dbReference type="Pfam" id="PF00092">
    <property type="entry name" value="VWA"/>
    <property type="match status" value="1"/>
</dbReference>
<feature type="domain" description="VWFA" evidence="2">
    <location>
        <begin position="73"/>
        <end position="244"/>
    </location>
</feature>
<keyword evidence="4" id="KW-1185">Reference proteome</keyword>
<protein>
    <recommendedName>
        <fullName evidence="2">VWFA domain-containing protein</fullName>
    </recommendedName>
</protein>
<dbReference type="EMBL" id="NBIV01000090">
    <property type="protein sequence ID" value="PXF44451.1"/>
    <property type="molecule type" value="Genomic_DNA"/>
</dbReference>
<dbReference type="Proteomes" id="UP000247409">
    <property type="component" value="Unassembled WGS sequence"/>
</dbReference>
<evidence type="ECO:0000259" key="2">
    <source>
        <dbReference type="PROSITE" id="PS50234"/>
    </source>
</evidence>
<accession>A0A2V3IQR0</accession>
<dbReference type="SUPFAM" id="SSF53300">
    <property type="entry name" value="vWA-like"/>
    <property type="match status" value="1"/>
</dbReference>
<dbReference type="InterPro" id="IPR050525">
    <property type="entry name" value="ECM_Assembly_Org"/>
</dbReference>
<comment type="caution">
    <text evidence="3">The sequence shown here is derived from an EMBL/GenBank/DDBJ whole genome shotgun (WGS) entry which is preliminary data.</text>
</comment>
<sequence length="250" mass="27324">MIFLKFISFILLLSLSLSTTVPQRDPLTEPWKSLLEARTQALTEDNTVAKELGESLVLKIQQNIVRHGKCDSRSCFAIDGSASISPSAFQFQKDLVKLLASFAALDDEAEFSAVQYGLANRPISLETSNITEFLTSLETAKQANASRTFIGAGIATCIRRIRRGEAESAKGTIFVLGDGQANFALGFLDEVLAEVKDERLVAVGFGNVNRSLLETIAGTDQDSVFLLPSYADFHIIIYSLLLNICSFCNE</sequence>
<keyword evidence="1" id="KW-0732">Signal</keyword>
<reference evidence="3 4" key="1">
    <citation type="journal article" date="2018" name="Mol. Biol. Evol.">
        <title>Analysis of the draft genome of the red seaweed Gracilariopsis chorda provides insights into genome size evolution in Rhodophyta.</title>
        <authorList>
            <person name="Lee J."/>
            <person name="Yang E.C."/>
            <person name="Graf L."/>
            <person name="Yang J.H."/>
            <person name="Qiu H."/>
            <person name="Zel Zion U."/>
            <person name="Chan C.X."/>
            <person name="Stephens T.G."/>
            <person name="Weber A.P.M."/>
            <person name="Boo G.H."/>
            <person name="Boo S.M."/>
            <person name="Kim K.M."/>
            <person name="Shin Y."/>
            <person name="Jung M."/>
            <person name="Lee S.J."/>
            <person name="Yim H.S."/>
            <person name="Lee J.H."/>
            <person name="Bhattacharya D."/>
            <person name="Yoon H.S."/>
        </authorList>
    </citation>
    <scope>NUCLEOTIDE SEQUENCE [LARGE SCALE GENOMIC DNA]</scope>
    <source>
        <strain evidence="3 4">SKKU-2015</strain>
        <tissue evidence="3">Whole body</tissue>
    </source>
</reference>
<dbReference type="Gene3D" id="3.40.50.410">
    <property type="entry name" value="von Willebrand factor, type A domain"/>
    <property type="match status" value="1"/>
</dbReference>
<proteinExistence type="predicted"/>
<dbReference type="PROSITE" id="PS50234">
    <property type="entry name" value="VWFA"/>
    <property type="match status" value="1"/>
</dbReference>
<feature type="chain" id="PRO_5015981942" description="VWFA domain-containing protein" evidence="1">
    <location>
        <begin position="19"/>
        <end position="250"/>
    </location>
</feature>
<evidence type="ECO:0000313" key="4">
    <source>
        <dbReference type="Proteomes" id="UP000247409"/>
    </source>
</evidence>
<feature type="signal peptide" evidence="1">
    <location>
        <begin position="1"/>
        <end position="18"/>
    </location>
</feature>
<evidence type="ECO:0000313" key="3">
    <source>
        <dbReference type="EMBL" id="PXF44451.1"/>
    </source>
</evidence>
<organism evidence="3 4">
    <name type="scientific">Gracilariopsis chorda</name>
    <dbReference type="NCBI Taxonomy" id="448386"/>
    <lineage>
        <taxon>Eukaryota</taxon>
        <taxon>Rhodophyta</taxon>
        <taxon>Florideophyceae</taxon>
        <taxon>Rhodymeniophycidae</taxon>
        <taxon>Gracilariales</taxon>
        <taxon>Gracilariaceae</taxon>
        <taxon>Gracilariopsis</taxon>
    </lineage>
</organism>
<dbReference type="InterPro" id="IPR036465">
    <property type="entry name" value="vWFA_dom_sf"/>
</dbReference>
<dbReference type="OrthoDB" id="5125at2759"/>
<dbReference type="SMART" id="SM00327">
    <property type="entry name" value="VWA"/>
    <property type="match status" value="1"/>
</dbReference>
<dbReference type="PANTHER" id="PTHR24020">
    <property type="entry name" value="COLLAGEN ALPHA"/>
    <property type="match status" value="1"/>
</dbReference>
<dbReference type="InterPro" id="IPR002035">
    <property type="entry name" value="VWF_A"/>
</dbReference>
<evidence type="ECO:0000256" key="1">
    <source>
        <dbReference type="SAM" id="SignalP"/>
    </source>
</evidence>
<name>A0A2V3IQR0_9FLOR</name>